<evidence type="ECO:0000256" key="1">
    <source>
        <dbReference type="ARBA" id="ARBA00004323"/>
    </source>
</evidence>
<feature type="transmembrane region" description="Helical" evidence="11">
    <location>
        <begin position="76"/>
        <end position="95"/>
    </location>
</feature>
<gene>
    <name evidence="12" type="ORF">WICPIJ_007557</name>
</gene>
<evidence type="ECO:0000256" key="2">
    <source>
        <dbReference type="ARBA" id="ARBA00004922"/>
    </source>
</evidence>
<dbReference type="GO" id="GO:0046354">
    <property type="term" value="P:mannan biosynthetic process"/>
    <property type="evidence" value="ECO:0007669"/>
    <property type="project" value="TreeGrafter"/>
</dbReference>
<feature type="compositionally biased region" description="Acidic residues" evidence="10">
    <location>
        <begin position="43"/>
        <end position="55"/>
    </location>
</feature>
<keyword evidence="13" id="KW-1185">Reference proteome</keyword>
<keyword evidence="6" id="KW-0735">Signal-anchor</keyword>
<dbReference type="InterPro" id="IPR029044">
    <property type="entry name" value="Nucleotide-diphossugar_trans"/>
</dbReference>
<proteinExistence type="inferred from homology"/>
<dbReference type="PANTHER" id="PTHR31646">
    <property type="entry name" value="ALPHA-1,2-MANNOSYLTRANSFERASE MNN2"/>
    <property type="match status" value="1"/>
</dbReference>
<feature type="region of interest" description="Disordered" evidence="10">
    <location>
        <begin position="821"/>
        <end position="843"/>
    </location>
</feature>
<dbReference type="EMBL" id="JAEUBG010004410">
    <property type="protein sequence ID" value="KAH3681478.1"/>
    <property type="molecule type" value="Genomic_DNA"/>
</dbReference>
<dbReference type="GO" id="GO:0000139">
    <property type="term" value="C:Golgi membrane"/>
    <property type="evidence" value="ECO:0007669"/>
    <property type="project" value="UniProtKB-SubCell"/>
</dbReference>
<dbReference type="Pfam" id="PF11051">
    <property type="entry name" value="Mannosyl_trans3"/>
    <property type="match status" value="1"/>
</dbReference>
<evidence type="ECO:0000256" key="4">
    <source>
        <dbReference type="ARBA" id="ARBA00022679"/>
    </source>
</evidence>
<dbReference type="SUPFAM" id="SSF53448">
    <property type="entry name" value="Nucleotide-diphospho-sugar transferases"/>
    <property type="match status" value="1"/>
</dbReference>
<comment type="pathway">
    <text evidence="2">Protein modification; protein glycosylation.</text>
</comment>
<dbReference type="PANTHER" id="PTHR31646:SF1">
    <property type="entry name" value="ALPHA-1,2-MANNOSYLTRANSFERASE MNN2"/>
    <property type="match status" value="1"/>
</dbReference>
<evidence type="ECO:0000256" key="10">
    <source>
        <dbReference type="SAM" id="MobiDB-lite"/>
    </source>
</evidence>
<keyword evidence="9 11" id="KW-0472">Membrane</keyword>
<comment type="subcellular location">
    <subcellularLocation>
        <location evidence="1">Golgi apparatus membrane</location>
        <topology evidence="1">Single-pass type II membrane protein</topology>
    </subcellularLocation>
</comment>
<sequence length="897" mass="102327">MRPRPKSIHQRYLNKLSRYVQLHNIIQIRAPYESIVATGSQSDGDEEDSYYNQDEDLIKDKPTSFRTNLTYSQKKTTLVGAMTLLLVMLTLYYSMNSRSESTVNLSGISYSFSTSKNSLTTESKSTAKSNKNSPIYYDSTSPEVQINIPYRKVIGTYPEKPLEGKKDRHGPLSREAFQVIGISESEYNKKLKSKKELDGVSHPLPFQLIKDQTQTGKSEPTNTRIFNIIQPTSSITEVIPPPDNLFNPALKQYLTNQLIPLLLSSHPQVKHSGKDPSWGINEPNHYHGGQRIPMFGAKYRDNEINEPVRTKEYLLKFFKLFPGEFEELKDSHYSFVKGMMSEFPGVEIDNYWAKLYGKKQGERRDGILYVGGGKYNWLVLLSLKKLRDTGSVLPVEVFIPSDEDYSYDLCTRAFPQLGARCVLVSDYLLGSDQIKANGETMNKNMMHAGDKFTLAGYQYKPLALLLTSFTNVLMLDSDNFPMQNPDILFHNVPFTNHDLVIWPDIWRRSTSPIYYQVAGVSVDESKQVSESYGDFRDRPSLESGGAGGAAGELDYSKISYHDLKGAIPEASSETGQMLINKTRHMKTIILAMYYNYYGPTFYYPMLSQGQAGEGDKETFLAAANYFDMTEGETDKQGSTIRSYYQVQEYVREFGIIIKGGSENDPLSYSETLDFHITAMAQYDPILDYIQSQTTIKDNSAETGRVLKNPYISQLSTYTPQHANYNRHRHVHSRIFFLHTNIPKLYPWELVLNIESPHNLFHPKMKYRPRRMYSKILTNEIGFNVELEIWKTINGFLCQNGTTSDTPSNEFPLINIEDIFKRGGSDGRNDPVSPPKDADMSSIENKSNPEKLQYVCSTVNRYMAWLEEDGKVDSVLDPLYGEKVVKAMEKKFEERQNV</sequence>
<evidence type="ECO:0008006" key="14">
    <source>
        <dbReference type="Google" id="ProtNLM"/>
    </source>
</evidence>
<feature type="region of interest" description="Disordered" evidence="10">
    <location>
        <begin position="119"/>
        <end position="138"/>
    </location>
</feature>
<reference evidence="12" key="1">
    <citation type="journal article" date="2021" name="Open Biol.">
        <title>Shared evolutionary footprints suggest mitochondrial oxidative damage underlies multiple complex I losses in fungi.</title>
        <authorList>
            <person name="Schikora-Tamarit M.A."/>
            <person name="Marcet-Houben M."/>
            <person name="Nosek J."/>
            <person name="Gabaldon T."/>
        </authorList>
    </citation>
    <scope>NUCLEOTIDE SEQUENCE</scope>
    <source>
        <strain evidence="12">CBS2887</strain>
    </source>
</reference>
<evidence type="ECO:0000313" key="13">
    <source>
        <dbReference type="Proteomes" id="UP000774326"/>
    </source>
</evidence>
<evidence type="ECO:0000256" key="9">
    <source>
        <dbReference type="ARBA" id="ARBA00023136"/>
    </source>
</evidence>
<keyword evidence="8" id="KW-0333">Golgi apparatus</keyword>
<evidence type="ECO:0000256" key="3">
    <source>
        <dbReference type="ARBA" id="ARBA00009105"/>
    </source>
</evidence>
<organism evidence="12 13">
    <name type="scientific">Wickerhamomyces pijperi</name>
    <name type="common">Yeast</name>
    <name type="synonym">Pichia pijperi</name>
    <dbReference type="NCBI Taxonomy" id="599730"/>
    <lineage>
        <taxon>Eukaryota</taxon>
        <taxon>Fungi</taxon>
        <taxon>Dikarya</taxon>
        <taxon>Ascomycota</taxon>
        <taxon>Saccharomycotina</taxon>
        <taxon>Saccharomycetes</taxon>
        <taxon>Phaffomycetales</taxon>
        <taxon>Wickerhamomycetaceae</taxon>
        <taxon>Wickerhamomyces</taxon>
    </lineage>
</organism>
<dbReference type="OrthoDB" id="430354at2759"/>
<reference evidence="12" key="2">
    <citation type="submission" date="2021-01" db="EMBL/GenBank/DDBJ databases">
        <authorList>
            <person name="Schikora-Tamarit M.A."/>
        </authorList>
    </citation>
    <scope>NUCLEOTIDE SEQUENCE</scope>
    <source>
        <strain evidence="12">CBS2887</strain>
    </source>
</reference>
<keyword evidence="7 11" id="KW-1133">Transmembrane helix</keyword>
<comment type="similarity">
    <text evidence="3">Belongs to the MNN1/MNT family.</text>
</comment>
<evidence type="ECO:0000256" key="8">
    <source>
        <dbReference type="ARBA" id="ARBA00023034"/>
    </source>
</evidence>
<protein>
    <recommendedName>
        <fullName evidence="14">Glycosyltransferase family 71 protein</fullName>
    </recommendedName>
</protein>
<dbReference type="InterPro" id="IPR022751">
    <property type="entry name" value="Alpha_mannosyltransferase"/>
</dbReference>
<evidence type="ECO:0000256" key="6">
    <source>
        <dbReference type="ARBA" id="ARBA00022968"/>
    </source>
</evidence>
<accession>A0A9P8PZP6</accession>
<evidence type="ECO:0000313" key="12">
    <source>
        <dbReference type="EMBL" id="KAH3681478.1"/>
    </source>
</evidence>
<dbReference type="GO" id="GO:0000026">
    <property type="term" value="F:alpha-1,2-mannosyltransferase activity"/>
    <property type="evidence" value="ECO:0007669"/>
    <property type="project" value="TreeGrafter"/>
</dbReference>
<feature type="region of interest" description="Disordered" evidence="10">
    <location>
        <begin position="38"/>
        <end position="57"/>
    </location>
</feature>
<keyword evidence="4" id="KW-0808">Transferase</keyword>
<dbReference type="Proteomes" id="UP000774326">
    <property type="component" value="Unassembled WGS sequence"/>
</dbReference>
<evidence type="ECO:0000256" key="11">
    <source>
        <dbReference type="SAM" id="Phobius"/>
    </source>
</evidence>
<dbReference type="AlphaFoldDB" id="A0A9P8PZP6"/>
<name>A0A9P8PZP6_WICPI</name>
<keyword evidence="5 11" id="KW-0812">Transmembrane</keyword>
<evidence type="ECO:0000256" key="5">
    <source>
        <dbReference type="ARBA" id="ARBA00022692"/>
    </source>
</evidence>
<comment type="caution">
    <text evidence="12">The sequence shown here is derived from an EMBL/GenBank/DDBJ whole genome shotgun (WGS) entry which is preliminary data.</text>
</comment>
<evidence type="ECO:0000256" key="7">
    <source>
        <dbReference type="ARBA" id="ARBA00022989"/>
    </source>
</evidence>